<dbReference type="GO" id="GO:0043531">
    <property type="term" value="F:ADP binding"/>
    <property type="evidence" value="ECO:0007669"/>
    <property type="project" value="InterPro"/>
</dbReference>
<dbReference type="Pfam" id="PF00931">
    <property type="entry name" value="NB-ARC"/>
    <property type="match status" value="1"/>
</dbReference>
<evidence type="ECO:0000259" key="1">
    <source>
        <dbReference type="Pfam" id="PF00931"/>
    </source>
</evidence>
<dbReference type="AlphaFoldDB" id="A0A7J7HGF9"/>
<dbReference type="Proteomes" id="UP000593564">
    <property type="component" value="Unassembled WGS sequence"/>
</dbReference>
<comment type="caution">
    <text evidence="2">The sequence shown here is derived from an EMBL/GenBank/DDBJ whole genome shotgun (WGS) entry which is preliminary data.</text>
</comment>
<evidence type="ECO:0000313" key="3">
    <source>
        <dbReference type="Proteomes" id="UP000593564"/>
    </source>
</evidence>
<evidence type="ECO:0000313" key="2">
    <source>
        <dbReference type="EMBL" id="KAF5951963.1"/>
    </source>
</evidence>
<accession>A0A7J7HGF9</accession>
<proteinExistence type="predicted"/>
<organism evidence="2 3">
    <name type="scientific">Camellia sinensis</name>
    <name type="common">Tea plant</name>
    <name type="synonym">Thea sinensis</name>
    <dbReference type="NCBI Taxonomy" id="4442"/>
    <lineage>
        <taxon>Eukaryota</taxon>
        <taxon>Viridiplantae</taxon>
        <taxon>Streptophyta</taxon>
        <taxon>Embryophyta</taxon>
        <taxon>Tracheophyta</taxon>
        <taxon>Spermatophyta</taxon>
        <taxon>Magnoliopsida</taxon>
        <taxon>eudicotyledons</taxon>
        <taxon>Gunneridae</taxon>
        <taxon>Pentapetalae</taxon>
        <taxon>asterids</taxon>
        <taxon>Ericales</taxon>
        <taxon>Theaceae</taxon>
        <taxon>Camellia</taxon>
    </lineage>
</organism>
<name>A0A7J7HGF9_CAMSI</name>
<protein>
    <recommendedName>
        <fullName evidence="1">NB-ARC domain-containing protein</fullName>
    </recommendedName>
</protein>
<dbReference type="InterPro" id="IPR002182">
    <property type="entry name" value="NB-ARC"/>
</dbReference>
<dbReference type="InterPro" id="IPR027417">
    <property type="entry name" value="P-loop_NTPase"/>
</dbReference>
<dbReference type="Gene3D" id="3.40.50.300">
    <property type="entry name" value="P-loop containing nucleotide triphosphate hydrolases"/>
    <property type="match status" value="1"/>
</dbReference>
<feature type="domain" description="NB-ARC" evidence="1">
    <location>
        <begin position="2"/>
        <end position="83"/>
    </location>
</feature>
<dbReference type="EMBL" id="JACBKZ010000004">
    <property type="protein sequence ID" value="KAF5951963.1"/>
    <property type="molecule type" value="Genomic_DNA"/>
</dbReference>
<sequence>MVMWINVSAGESNENLDMSQLKVDREGANDSDNIAERISNELNGKRYLLLLDDIKANLDIHQMGIPPCENGSKIVLTTRENQIHFPRVKFLKLTPLPTNQLQFDAWQSKGSTGRPFKSSILIVHVAVSIGCYEI</sequence>
<reference evidence="2 3" key="2">
    <citation type="submission" date="2020-07" db="EMBL/GenBank/DDBJ databases">
        <title>Genome assembly of wild tea tree DASZ reveals pedigree and selection history of tea varieties.</title>
        <authorList>
            <person name="Zhang W."/>
        </authorList>
    </citation>
    <scope>NUCLEOTIDE SEQUENCE [LARGE SCALE GENOMIC DNA]</scope>
    <source>
        <strain evidence="3">cv. G240</strain>
        <tissue evidence="2">Leaf</tissue>
    </source>
</reference>
<keyword evidence="3" id="KW-1185">Reference proteome</keyword>
<reference evidence="3" key="1">
    <citation type="journal article" date="2020" name="Nat. Commun.">
        <title>Genome assembly of wild tea tree DASZ reveals pedigree and selection history of tea varieties.</title>
        <authorList>
            <person name="Zhang W."/>
            <person name="Zhang Y."/>
            <person name="Qiu H."/>
            <person name="Guo Y."/>
            <person name="Wan H."/>
            <person name="Zhang X."/>
            <person name="Scossa F."/>
            <person name="Alseekh S."/>
            <person name="Zhang Q."/>
            <person name="Wang P."/>
            <person name="Xu L."/>
            <person name="Schmidt M.H."/>
            <person name="Jia X."/>
            <person name="Li D."/>
            <person name="Zhu A."/>
            <person name="Guo F."/>
            <person name="Chen W."/>
            <person name="Ni D."/>
            <person name="Usadel B."/>
            <person name="Fernie A.R."/>
            <person name="Wen W."/>
        </authorList>
    </citation>
    <scope>NUCLEOTIDE SEQUENCE [LARGE SCALE GENOMIC DNA]</scope>
    <source>
        <strain evidence="3">cv. G240</strain>
    </source>
</reference>
<dbReference type="SUPFAM" id="SSF52540">
    <property type="entry name" value="P-loop containing nucleoside triphosphate hydrolases"/>
    <property type="match status" value="1"/>
</dbReference>
<gene>
    <name evidence="2" type="ORF">HYC85_009907</name>
</gene>